<dbReference type="Proteomes" id="UP001234343">
    <property type="component" value="Unassembled WGS sequence"/>
</dbReference>
<evidence type="ECO:0000256" key="1">
    <source>
        <dbReference type="SAM" id="SignalP"/>
    </source>
</evidence>
<protein>
    <submittedName>
        <fullName evidence="2">Uncharacterized protein</fullName>
    </submittedName>
</protein>
<proteinExistence type="predicted"/>
<feature type="signal peptide" evidence="1">
    <location>
        <begin position="1"/>
        <end position="21"/>
    </location>
</feature>
<reference evidence="2 3" key="1">
    <citation type="submission" date="2023-06" db="EMBL/GenBank/DDBJ databases">
        <title>Alteromonas sp. ASW11-36 isolated from intertidal sand.</title>
        <authorList>
            <person name="Li Y."/>
        </authorList>
    </citation>
    <scope>NUCLEOTIDE SEQUENCE [LARGE SCALE GENOMIC DNA]</scope>
    <source>
        <strain evidence="2 3">ASW11-36</strain>
    </source>
</reference>
<organism evidence="2 3">
    <name type="scientific">Alteromonas arenosi</name>
    <dbReference type="NCBI Taxonomy" id="3055817"/>
    <lineage>
        <taxon>Bacteria</taxon>
        <taxon>Pseudomonadati</taxon>
        <taxon>Pseudomonadota</taxon>
        <taxon>Gammaproteobacteria</taxon>
        <taxon>Alteromonadales</taxon>
        <taxon>Alteromonadaceae</taxon>
        <taxon>Alteromonas/Salinimonas group</taxon>
        <taxon>Alteromonas</taxon>
    </lineage>
</organism>
<dbReference type="EMBL" id="JAUCBP010000010">
    <property type="protein sequence ID" value="MDM7861376.1"/>
    <property type="molecule type" value="Genomic_DNA"/>
</dbReference>
<comment type="caution">
    <text evidence="2">The sequence shown here is derived from an EMBL/GenBank/DDBJ whole genome shotgun (WGS) entry which is preliminary data.</text>
</comment>
<feature type="chain" id="PRO_5046587670" evidence="1">
    <location>
        <begin position="22"/>
        <end position="145"/>
    </location>
</feature>
<gene>
    <name evidence="2" type="ORF">QTP81_12290</name>
</gene>
<dbReference type="PROSITE" id="PS51257">
    <property type="entry name" value="PROKAR_LIPOPROTEIN"/>
    <property type="match status" value="1"/>
</dbReference>
<accession>A0ABT7SYY3</accession>
<dbReference type="RefSeq" id="WP_289365833.1">
    <property type="nucleotide sequence ID" value="NZ_JAUCBP010000010.1"/>
</dbReference>
<evidence type="ECO:0000313" key="2">
    <source>
        <dbReference type="EMBL" id="MDM7861376.1"/>
    </source>
</evidence>
<sequence length="145" mass="15823">MKTLFVLSVFLLISACSSTNAGIVIPIGSNCDCEAVGTVNKGTNTAVVKVSLDRTGMPYIDAKVVELEVGQRLVWVGPSRMIIRFPKASPFRTSNLRTKDGVINQVIPKQDFGEQNQLEFKYDVIVGDKVLDPIIIIKRPQGVSS</sequence>
<keyword evidence="1" id="KW-0732">Signal</keyword>
<name>A0ABT7SYY3_9ALTE</name>
<evidence type="ECO:0000313" key="3">
    <source>
        <dbReference type="Proteomes" id="UP001234343"/>
    </source>
</evidence>
<keyword evidence="3" id="KW-1185">Reference proteome</keyword>